<feature type="compositionally biased region" description="Basic and acidic residues" evidence="1">
    <location>
        <begin position="590"/>
        <end position="601"/>
    </location>
</feature>
<feature type="region of interest" description="Disordered" evidence="1">
    <location>
        <begin position="650"/>
        <end position="681"/>
    </location>
</feature>
<feature type="compositionally biased region" description="Basic and acidic residues" evidence="1">
    <location>
        <begin position="326"/>
        <end position="345"/>
    </location>
</feature>
<reference evidence="2 3" key="1">
    <citation type="submission" date="2019-01" db="EMBL/GenBank/DDBJ databases">
        <title>Genome Assembly of Collichthys lucidus.</title>
        <authorList>
            <person name="Cai M."/>
            <person name="Xiao S."/>
        </authorList>
    </citation>
    <scope>NUCLEOTIDE SEQUENCE [LARGE SCALE GENOMIC DNA]</scope>
    <source>
        <strain evidence="2">JT15FE1705JMU</strain>
        <tissue evidence="2">Muscle</tissue>
    </source>
</reference>
<feature type="compositionally biased region" description="Basic and acidic residues" evidence="1">
    <location>
        <begin position="490"/>
        <end position="501"/>
    </location>
</feature>
<evidence type="ECO:0000313" key="2">
    <source>
        <dbReference type="EMBL" id="TKS85601.1"/>
    </source>
</evidence>
<name>A0A4U5VDA6_COLLU</name>
<protein>
    <submittedName>
        <fullName evidence="2">Uncharacterized protein</fullName>
    </submittedName>
</protein>
<feature type="compositionally biased region" description="Basic and acidic residues" evidence="1">
    <location>
        <begin position="359"/>
        <end position="369"/>
    </location>
</feature>
<accession>A0A4U5VDA6</accession>
<feature type="region of interest" description="Disordered" evidence="1">
    <location>
        <begin position="144"/>
        <end position="163"/>
    </location>
</feature>
<sequence length="681" mass="75749">MPMKRTTKTKMPKRTNKTNKMSEHNKNDNSPSLASASSPKFEIDEAAFLNAMYQCKDKIEAFLMPASASSDVNSSPPPKFEIDPTMVSDIFNRAKEDVGELLTSVARWRDEAEDSASPDHYVTERVQGKLHHFFTLRKAFAEIKPSGQDQDPSPTPSASSSVSEIAEALVSDTLDRAKQELMSELSEVSEDAININNKIITGHVKKKKTPLWRKFFKRNKVHRITMLKKDKVSQPLPATEAQVKSPAMCSASDKEDHVEKEIPGENATGTEEEGGLRQTTKKKKWWRNIFKRKQVLPITTFKKDEVSQPLPATEAQVKSPAMCSASDKEDHVEKEIPGEDTRGTEEKDDLSPVNMRLVYSEKKLEDSVKDTPITSTPGTPQLFEFSEVKPASDEEDLVEKEIPGEDATGTEEKDDLSPVNMRLVDSEKKLEDSVKDTPITSTPGTPQLFEFSEVNPASDEEDLVEKEIPGEDATGTEEKDDLSPVNMRLVDSEKKLEDSVKDTPITSTPGTPQLFEFSEVNPASDEEDLVEKEIPGEDATGTEEKDDLSPVNMRLVDSEKKLEDSVKDTPITSTLGTPQLFEFSEVNPASDKEDLVEKEIPGENATGTKKEGGLRQMTEITAINNNKKIITGHVKKKKMPLWRKFSRRNKVHPITTLKKDKVSQPLPATEAQVKSPASVLG</sequence>
<feature type="region of interest" description="Disordered" evidence="1">
    <location>
        <begin position="311"/>
        <end position="613"/>
    </location>
</feature>
<proteinExistence type="predicted"/>
<gene>
    <name evidence="2" type="ORF">D9C73_019741</name>
</gene>
<evidence type="ECO:0000313" key="3">
    <source>
        <dbReference type="Proteomes" id="UP000298787"/>
    </source>
</evidence>
<evidence type="ECO:0000256" key="1">
    <source>
        <dbReference type="SAM" id="MobiDB-lite"/>
    </source>
</evidence>
<feature type="region of interest" description="Disordered" evidence="1">
    <location>
        <begin position="1"/>
        <end position="38"/>
    </location>
</feature>
<dbReference type="Proteomes" id="UP000298787">
    <property type="component" value="Chromosome 17"/>
</dbReference>
<dbReference type="AlphaFoldDB" id="A0A4U5VDA6"/>
<feature type="compositionally biased region" description="Basic and acidic residues" evidence="1">
    <location>
        <begin position="424"/>
        <end position="435"/>
    </location>
</feature>
<feature type="compositionally biased region" description="Basic residues" evidence="1">
    <location>
        <begin position="1"/>
        <end position="17"/>
    </location>
</feature>
<feature type="region of interest" description="Disordered" evidence="1">
    <location>
        <begin position="235"/>
        <end position="259"/>
    </location>
</feature>
<organism evidence="2 3">
    <name type="scientific">Collichthys lucidus</name>
    <name type="common">Big head croaker</name>
    <name type="synonym">Sciaena lucida</name>
    <dbReference type="NCBI Taxonomy" id="240159"/>
    <lineage>
        <taxon>Eukaryota</taxon>
        <taxon>Metazoa</taxon>
        <taxon>Chordata</taxon>
        <taxon>Craniata</taxon>
        <taxon>Vertebrata</taxon>
        <taxon>Euteleostomi</taxon>
        <taxon>Actinopterygii</taxon>
        <taxon>Neopterygii</taxon>
        <taxon>Teleostei</taxon>
        <taxon>Neoteleostei</taxon>
        <taxon>Acanthomorphata</taxon>
        <taxon>Eupercaria</taxon>
        <taxon>Sciaenidae</taxon>
        <taxon>Collichthys</taxon>
    </lineage>
</organism>
<dbReference type="EMBL" id="CM014094">
    <property type="protein sequence ID" value="TKS85601.1"/>
    <property type="molecule type" value="Genomic_DNA"/>
</dbReference>
<keyword evidence="3" id="KW-1185">Reference proteome</keyword>
<feature type="compositionally biased region" description="Basic and acidic residues" evidence="1">
    <location>
        <begin position="556"/>
        <end position="567"/>
    </location>
</feature>
<feature type="compositionally biased region" description="Polar residues" evidence="1">
    <location>
        <begin position="28"/>
        <end position="38"/>
    </location>
</feature>